<dbReference type="Proteomes" id="UP001560685">
    <property type="component" value="Unassembled WGS sequence"/>
</dbReference>
<dbReference type="RefSeq" id="WP_369314027.1">
    <property type="nucleotide sequence ID" value="NZ_JBEHZE010000001.1"/>
</dbReference>
<organism evidence="2 3">
    <name type="scientific">Hyphococcus lacteus</name>
    <dbReference type="NCBI Taxonomy" id="3143536"/>
    <lineage>
        <taxon>Bacteria</taxon>
        <taxon>Pseudomonadati</taxon>
        <taxon>Pseudomonadota</taxon>
        <taxon>Alphaproteobacteria</taxon>
        <taxon>Parvularculales</taxon>
        <taxon>Parvularculaceae</taxon>
        <taxon>Hyphococcus</taxon>
    </lineage>
</organism>
<evidence type="ECO:0000313" key="3">
    <source>
        <dbReference type="Proteomes" id="UP001560685"/>
    </source>
</evidence>
<evidence type="ECO:0000256" key="1">
    <source>
        <dbReference type="SAM" id="MobiDB-lite"/>
    </source>
</evidence>
<sequence length="509" mass="56203">MNVPRQSGWASGRSATGRPAPNRLGTKLDWVAADHYDTGQPHTHLVIRGKRDDGTDLIIPKDYVSKGIRKRAQELVTIELGPVREIEGRTRMARMVQRQRLTQIDRRLFGSARDGIVDVSAPVRKGQVWRKQLDRARLKFLEKTGLAEPLGKGRWRIQENAEPTLKRMGERGDIIQTMHRAMAGRDQRLIDGTSLYDPGADGAKPVTGKILSQGVGDDVADRAYLIIDDLDGKSRYINLGSSDRLTEFKPDMIVTVEPASREPRSSDGTIDKIAAKNGGRYSELLHMKADGSARPEFVAAHVRRLEALKRAGHVTRNSDGSWTIPSDYLTQAGEYERASALSQPVGISPHSSLSLKQMETAIGATWLDQSLVDGKANTLARGFGGEVERAKVVRRSFLFKSGILKNKSTQFTKAHLIELERRDLVNAGQDLARELGKPYAASPASGQIRGIYAKAVDRPSGKYAVIERAKDFTLVPWRDVLERQSGKSVSGLLRGKTISWSFGRGRGVT</sequence>
<protein>
    <submittedName>
        <fullName evidence="2">DUF3363 domain-containing protein</fullName>
    </submittedName>
</protein>
<feature type="region of interest" description="Disordered" evidence="1">
    <location>
        <begin position="1"/>
        <end position="24"/>
    </location>
</feature>
<accession>A0ABV3Z5F2</accession>
<gene>
    <name evidence="2" type="ORF">ABFZ84_10790</name>
</gene>
<keyword evidence="3" id="KW-1185">Reference proteome</keyword>
<name>A0ABV3Z5F2_9PROT</name>
<dbReference type="InterPro" id="IPR021795">
    <property type="entry name" value="DUF3363"/>
</dbReference>
<dbReference type="EMBL" id="JBEHZE010000001">
    <property type="protein sequence ID" value="MEX6634035.1"/>
    <property type="molecule type" value="Genomic_DNA"/>
</dbReference>
<dbReference type="Pfam" id="PF11843">
    <property type="entry name" value="DUF3363"/>
    <property type="match status" value="1"/>
</dbReference>
<evidence type="ECO:0000313" key="2">
    <source>
        <dbReference type="EMBL" id="MEX6634035.1"/>
    </source>
</evidence>
<proteinExistence type="predicted"/>
<comment type="caution">
    <text evidence="2">The sequence shown here is derived from an EMBL/GenBank/DDBJ whole genome shotgun (WGS) entry which is preliminary data.</text>
</comment>
<reference evidence="2 3" key="1">
    <citation type="submission" date="2024-05" db="EMBL/GenBank/DDBJ databases">
        <title>Three bacterial strains, DH-69, EH-24, and ECK-19 isolated from coastal sediments.</title>
        <authorList>
            <person name="Ye Y.-Q."/>
            <person name="Du Z.-J."/>
        </authorList>
    </citation>
    <scope>NUCLEOTIDE SEQUENCE [LARGE SCALE GENOMIC DNA]</scope>
    <source>
        <strain evidence="2 3">ECK-19</strain>
    </source>
</reference>